<accession>A0A8J8NJY6</accession>
<dbReference type="Pfam" id="PF07534">
    <property type="entry name" value="TLD"/>
    <property type="match status" value="1"/>
</dbReference>
<proteinExistence type="predicted"/>
<evidence type="ECO:0000259" key="1">
    <source>
        <dbReference type="PROSITE" id="PS51886"/>
    </source>
</evidence>
<protein>
    <recommendedName>
        <fullName evidence="1">TLDc domain-containing protein</fullName>
    </recommendedName>
</protein>
<sequence length="274" mass="32482">MNIRIVKQQMEAKVNQLSFFQYDVFKYRFGRIKSKYLIVQIICWSDTLDVCARIFSKSCKLYQKLYQEEGKSFIYYGFFWQLLAFPLNSQLIKNYNDIRLISKGLKGRRFKLEKIFDISIDGDHPSKFHEKCDGIPNTLCILKTQCSRVFGGYTEAPWETQQRGFYKPDETAFLFSFTKQSLHPVKPLQSKCATYHDRNAFCVFGETTTTDLFVGGWHKSSKIGNTYSMTEFEQDKESDYSKQMQQNYYYYSHYLANEGKFEHTAFEAYRVIFY</sequence>
<dbReference type="AlphaFoldDB" id="A0A8J8NJY6"/>
<dbReference type="InterPro" id="IPR006571">
    <property type="entry name" value="TLDc_dom"/>
</dbReference>
<evidence type="ECO:0000313" key="3">
    <source>
        <dbReference type="Proteomes" id="UP000785679"/>
    </source>
</evidence>
<keyword evidence="3" id="KW-1185">Reference proteome</keyword>
<feature type="domain" description="TLDc" evidence="1">
    <location>
        <begin position="81"/>
        <end position="274"/>
    </location>
</feature>
<dbReference type="EMBL" id="RRYP01014268">
    <property type="protein sequence ID" value="TNV76064.1"/>
    <property type="molecule type" value="Genomic_DNA"/>
</dbReference>
<gene>
    <name evidence="2" type="ORF">FGO68_gene6633</name>
</gene>
<name>A0A8J8NJY6_HALGN</name>
<evidence type="ECO:0000313" key="2">
    <source>
        <dbReference type="EMBL" id="TNV76064.1"/>
    </source>
</evidence>
<dbReference type="Proteomes" id="UP000785679">
    <property type="component" value="Unassembled WGS sequence"/>
</dbReference>
<dbReference type="OrthoDB" id="25620at2759"/>
<reference evidence="2" key="1">
    <citation type="submission" date="2019-06" db="EMBL/GenBank/DDBJ databases">
        <authorList>
            <person name="Zheng W."/>
        </authorList>
    </citation>
    <scope>NUCLEOTIDE SEQUENCE</scope>
    <source>
        <strain evidence="2">QDHG01</strain>
    </source>
</reference>
<dbReference type="PROSITE" id="PS51886">
    <property type="entry name" value="TLDC"/>
    <property type="match status" value="1"/>
</dbReference>
<comment type="caution">
    <text evidence="2">The sequence shown here is derived from an EMBL/GenBank/DDBJ whole genome shotgun (WGS) entry which is preliminary data.</text>
</comment>
<organism evidence="2 3">
    <name type="scientific">Halteria grandinella</name>
    <dbReference type="NCBI Taxonomy" id="5974"/>
    <lineage>
        <taxon>Eukaryota</taxon>
        <taxon>Sar</taxon>
        <taxon>Alveolata</taxon>
        <taxon>Ciliophora</taxon>
        <taxon>Intramacronucleata</taxon>
        <taxon>Spirotrichea</taxon>
        <taxon>Stichotrichia</taxon>
        <taxon>Sporadotrichida</taxon>
        <taxon>Halteriidae</taxon>
        <taxon>Halteria</taxon>
    </lineage>
</organism>